<evidence type="ECO:0000256" key="1">
    <source>
        <dbReference type="ARBA" id="ARBA00004442"/>
    </source>
</evidence>
<dbReference type="InterPro" id="IPR006664">
    <property type="entry name" value="OMP_bac"/>
</dbReference>
<dbReference type="Pfam" id="PF00691">
    <property type="entry name" value="OmpA"/>
    <property type="match status" value="1"/>
</dbReference>
<keyword evidence="8" id="KW-1185">Reference proteome</keyword>
<feature type="chain" id="PRO_5046245905" evidence="5">
    <location>
        <begin position="23"/>
        <end position="182"/>
    </location>
</feature>
<keyword evidence="3" id="KW-0998">Cell outer membrane</keyword>
<organism evidence="7 8">
    <name type="scientific">Photobacterium alginatilyticum</name>
    <dbReference type="NCBI Taxonomy" id="1775171"/>
    <lineage>
        <taxon>Bacteria</taxon>
        <taxon>Pseudomonadati</taxon>
        <taxon>Pseudomonadota</taxon>
        <taxon>Gammaproteobacteria</taxon>
        <taxon>Vibrionales</taxon>
        <taxon>Vibrionaceae</taxon>
        <taxon>Photobacterium</taxon>
    </lineage>
</organism>
<feature type="signal peptide" evidence="5">
    <location>
        <begin position="1"/>
        <end position="22"/>
    </location>
</feature>
<dbReference type="PANTHER" id="PTHR30329:SF21">
    <property type="entry name" value="LIPOPROTEIN YIAD-RELATED"/>
    <property type="match status" value="1"/>
</dbReference>
<keyword evidence="5" id="KW-0732">Signal</keyword>
<evidence type="ECO:0000256" key="4">
    <source>
        <dbReference type="PROSITE-ProRule" id="PRU00473"/>
    </source>
</evidence>
<sequence>MSCKQKQCYSLIPYLLSGILLAGCGNGSDAVTNSQGQQSTSPSSVVPSAKILLTELPEMRQTVYFEKDSYELDATNQRDLDAIAVRLRQHPDSFIVVVGHSDDSGNEEENIVLSYERAFSVAIYISSVFGVEEERIQIVAAGYSEKIAKGSSEAEKRKNRRVEVLSPKAIVRTLSATPDPKY</sequence>
<comment type="subcellular location">
    <subcellularLocation>
        <location evidence="1">Cell outer membrane</location>
    </subcellularLocation>
</comment>
<gene>
    <name evidence="7" type="ORF">EIZ48_05910</name>
</gene>
<dbReference type="PANTHER" id="PTHR30329">
    <property type="entry name" value="STATOR ELEMENT OF FLAGELLAR MOTOR COMPLEX"/>
    <property type="match status" value="1"/>
</dbReference>
<accession>A0ABW9YEB0</accession>
<dbReference type="PROSITE" id="PS51123">
    <property type="entry name" value="OMPA_2"/>
    <property type="match status" value="1"/>
</dbReference>
<evidence type="ECO:0000313" key="8">
    <source>
        <dbReference type="Proteomes" id="UP000738517"/>
    </source>
</evidence>
<evidence type="ECO:0000259" key="6">
    <source>
        <dbReference type="PROSITE" id="PS51123"/>
    </source>
</evidence>
<comment type="caution">
    <text evidence="7">The sequence shown here is derived from an EMBL/GenBank/DDBJ whole genome shotgun (WGS) entry which is preliminary data.</text>
</comment>
<dbReference type="EMBL" id="RSEJ01000004">
    <property type="protein sequence ID" value="NBI52107.1"/>
    <property type="molecule type" value="Genomic_DNA"/>
</dbReference>
<evidence type="ECO:0000256" key="3">
    <source>
        <dbReference type="ARBA" id="ARBA00023237"/>
    </source>
</evidence>
<evidence type="ECO:0000256" key="2">
    <source>
        <dbReference type="ARBA" id="ARBA00023136"/>
    </source>
</evidence>
<evidence type="ECO:0000256" key="5">
    <source>
        <dbReference type="SAM" id="SignalP"/>
    </source>
</evidence>
<dbReference type="PRINTS" id="PR01021">
    <property type="entry name" value="OMPADOMAIN"/>
</dbReference>
<dbReference type="PROSITE" id="PS51257">
    <property type="entry name" value="PROKAR_LIPOPROTEIN"/>
    <property type="match status" value="1"/>
</dbReference>
<feature type="domain" description="OmpA-like" evidence="6">
    <location>
        <begin position="52"/>
        <end position="170"/>
    </location>
</feature>
<dbReference type="Proteomes" id="UP000738517">
    <property type="component" value="Unassembled WGS sequence"/>
</dbReference>
<proteinExistence type="predicted"/>
<evidence type="ECO:0000313" key="7">
    <source>
        <dbReference type="EMBL" id="NBI52107.1"/>
    </source>
</evidence>
<dbReference type="CDD" id="cd07185">
    <property type="entry name" value="OmpA_C-like"/>
    <property type="match status" value="1"/>
</dbReference>
<dbReference type="SUPFAM" id="SSF103088">
    <property type="entry name" value="OmpA-like"/>
    <property type="match status" value="1"/>
</dbReference>
<dbReference type="InterPro" id="IPR036737">
    <property type="entry name" value="OmpA-like_sf"/>
</dbReference>
<keyword evidence="2 4" id="KW-0472">Membrane</keyword>
<dbReference type="InterPro" id="IPR006665">
    <property type="entry name" value="OmpA-like"/>
</dbReference>
<dbReference type="Gene3D" id="3.30.1330.60">
    <property type="entry name" value="OmpA-like domain"/>
    <property type="match status" value="1"/>
</dbReference>
<name>A0ABW9YEB0_9GAMM</name>
<protein>
    <submittedName>
        <fullName evidence="7">OmpA family protein</fullName>
    </submittedName>
</protein>
<dbReference type="InterPro" id="IPR050330">
    <property type="entry name" value="Bact_OuterMem_StrucFunc"/>
</dbReference>
<dbReference type="RefSeq" id="WP_160649243.1">
    <property type="nucleotide sequence ID" value="NZ_RSEJ01000004.1"/>
</dbReference>
<reference evidence="7 8" key="1">
    <citation type="journal article" date="2017" name="Int. J. Syst. Evol. Microbiol.">
        <title>Photobacterium alginatilyticum sp. nov., a marine bacterium isolated from bottom seawater.</title>
        <authorList>
            <person name="Wang X."/>
            <person name="Wang Y."/>
            <person name="Yang X."/>
            <person name="Sun H."/>
            <person name="Li B."/>
            <person name="Zhang X.H."/>
        </authorList>
    </citation>
    <scope>NUCLEOTIDE SEQUENCE [LARGE SCALE GENOMIC DNA]</scope>
    <source>
        <strain evidence="7 8">P03D4</strain>
    </source>
</reference>